<dbReference type="InterPro" id="IPR041682">
    <property type="entry name" value="AAA_14"/>
</dbReference>
<evidence type="ECO:0000259" key="1">
    <source>
        <dbReference type="Pfam" id="PF13173"/>
    </source>
</evidence>
<evidence type="ECO:0000259" key="2">
    <source>
        <dbReference type="Pfam" id="PF13635"/>
    </source>
</evidence>
<feature type="domain" description="AAA" evidence="1">
    <location>
        <begin position="24"/>
        <end position="154"/>
    </location>
</feature>
<accession>A0A5J4S9W1</accession>
<organism evidence="3">
    <name type="scientific">termite gut metagenome</name>
    <dbReference type="NCBI Taxonomy" id="433724"/>
    <lineage>
        <taxon>unclassified sequences</taxon>
        <taxon>metagenomes</taxon>
        <taxon>organismal metagenomes</taxon>
    </lineage>
</organism>
<reference evidence="3" key="1">
    <citation type="submission" date="2019-03" db="EMBL/GenBank/DDBJ databases">
        <title>Single cell metagenomics reveals metabolic interactions within the superorganism composed of flagellate Streblomastix strix and complex community of Bacteroidetes bacteria on its surface.</title>
        <authorList>
            <person name="Treitli S.C."/>
            <person name="Kolisko M."/>
            <person name="Husnik F."/>
            <person name="Keeling P."/>
            <person name="Hampl V."/>
        </authorList>
    </citation>
    <scope>NUCLEOTIDE SEQUENCE</scope>
    <source>
        <strain evidence="3">STM</strain>
    </source>
</reference>
<feature type="domain" description="DUF4143" evidence="2">
    <location>
        <begin position="202"/>
        <end position="348"/>
    </location>
</feature>
<dbReference type="Gene3D" id="3.40.50.300">
    <property type="entry name" value="P-loop containing nucleotide triphosphate hydrolases"/>
    <property type="match status" value="1"/>
</dbReference>
<dbReference type="InterPro" id="IPR025420">
    <property type="entry name" value="DUF4143"/>
</dbReference>
<proteinExistence type="predicted"/>
<dbReference type="InterPro" id="IPR011335">
    <property type="entry name" value="Restrct_endonuc-II-like"/>
</dbReference>
<dbReference type="Pfam" id="PF13173">
    <property type="entry name" value="AAA_14"/>
    <property type="match status" value="1"/>
</dbReference>
<dbReference type="SUPFAM" id="SSF52540">
    <property type="entry name" value="P-loop containing nucleoside triphosphate hydrolases"/>
    <property type="match status" value="1"/>
</dbReference>
<evidence type="ECO:0000313" key="3">
    <source>
        <dbReference type="EMBL" id="KAA6342837.1"/>
    </source>
</evidence>
<dbReference type="InterPro" id="IPR027417">
    <property type="entry name" value="P-loop_NTPase"/>
</dbReference>
<dbReference type="Pfam" id="PF13635">
    <property type="entry name" value="DUF4143"/>
    <property type="match status" value="1"/>
</dbReference>
<dbReference type="EMBL" id="SNRY01000303">
    <property type="protein sequence ID" value="KAA6342837.1"/>
    <property type="molecule type" value="Genomic_DNA"/>
</dbReference>
<dbReference type="AlphaFoldDB" id="A0A5J4S9W1"/>
<sequence>MKTPVYFIRPLYMERICPFIDTQMIKVITGQRRVGKSYLLYQLMDEIKSNRPEADILYINKELFEFDGIKDYTDLIRYVQENRKNTIGKCYLFIDEIQDIQSFEKALRTFFAENDYDIYCTGSNANLLSGELATYLSGRYIEFNVQSLSYREFLQFHQLKDNDETFAKYYKFGGLPYLINLPFDDTLVSEYLQNIYNTIILKDIVGRYNIRNLRSLEDLIFYLADIVGHLFSANKISEYLKSQRIDIQPKTILEYLNYLTNAFLVRRIRPAYIQGKKLFRVGEKYYFEDLGIRHVIRPFRANDMGQVLENAVCNHLVTYGYSVSIGRNEDKEIDFIAEKRGEKIYVQVAVSLVEPQTWKREFGNLMSIKDNYPKMVVTLDAMEGVSYQGIKQIPIRRFLLEQE</sequence>
<gene>
    <name evidence="3" type="ORF">EZS27_009450</name>
</gene>
<comment type="caution">
    <text evidence="3">The sequence shown here is derived from an EMBL/GenBank/DDBJ whole genome shotgun (WGS) entry which is preliminary data.</text>
</comment>
<dbReference type="PANTHER" id="PTHR33295:SF20">
    <property type="entry name" value="ATPASE"/>
    <property type="match status" value="1"/>
</dbReference>
<name>A0A5J4S9W1_9ZZZZ</name>
<dbReference type="PANTHER" id="PTHR33295">
    <property type="entry name" value="ATPASE"/>
    <property type="match status" value="1"/>
</dbReference>
<protein>
    <recommendedName>
        <fullName evidence="4">AAA domain-containing protein</fullName>
    </recommendedName>
</protein>
<evidence type="ECO:0008006" key="4">
    <source>
        <dbReference type="Google" id="ProtNLM"/>
    </source>
</evidence>
<dbReference type="SUPFAM" id="SSF52980">
    <property type="entry name" value="Restriction endonuclease-like"/>
    <property type="match status" value="1"/>
</dbReference>